<dbReference type="InterPro" id="IPR050238">
    <property type="entry name" value="DNA_Rep/Repair_Clamp_Loader"/>
</dbReference>
<dbReference type="STRING" id="1577474.GA0111570_101161"/>
<dbReference type="NCBIfam" id="TIGR00678">
    <property type="entry name" value="holB"/>
    <property type="match status" value="1"/>
</dbReference>
<proteinExistence type="predicted"/>
<dbReference type="GO" id="GO:0008408">
    <property type="term" value="F:3'-5' exonuclease activity"/>
    <property type="evidence" value="ECO:0007669"/>
    <property type="project" value="InterPro"/>
</dbReference>
<dbReference type="GO" id="GO:0006261">
    <property type="term" value="P:DNA-templated DNA replication"/>
    <property type="evidence" value="ECO:0007669"/>
    <property type="project" value="TreeGrafter"/>
</dbReference>
<accession>A0A1G6GD46</accession>
<name>A0A1G6GD46_9ACTN</name>
<dbReference type="NCBIfam" id="NF005926">
    <property type="entry name" value="PRK07940.1"/>
    <property type="match status" value="1"/>
</dbReference>
<dbReference type="EMBL" id="FMYF01000001">
    <property type="protein sequence ID" value="SDB79890.1"/>
    <property type="molecule type" value="Genomic_DNA"/>
</dbReference>
<reference evidence="1 2" key="1">
    <citation type="submission" date="2016-06" db="EMBL/GenBank/DDBJ databases">
        <authorList>
            <person name="Olsen C.W."/>
            <person name="Carey S."/>
            <person name="Hinshaw L."/>
            <person name="Karasin A.I."/>
        </authorList>
    </citation>
    <scope>NUCLEOTIDE SEQUENCE [LARGE SCALE GENOMIC DNA]</scope>
    <source>
        <strain evidence="1 2">LZ-22</strain>
    </source>
</reference>
<gene>
    <name evidence="1" type="ORF">GA0111570_101161</name>
</gene>
<dbReference type="PANTHER" id="PTHR11669:SF8">
    <property type="entry name" value="DNA POLYMERASE III SUBUNIT DELTA"/>
    <property type="match status" value="1"/>
</dbReference>
<dbReference type="PANTHER" id="PTHR11669">
    <property type="entry name" value="REPLICATION FACTOR C / DNA POLYMERASE III GAMMA-TAU SUBUNIT"/>
    <property type="match status" value="1"/>
</dbReference>
<keyword evidence="2" id="KW-1185">Reference proteome</keyword>
<dbReference type="InterPro" id="IPR004622">
    <property type="entry name" value="DNA_pol_HolB"/>
</dbReference>
<evidence type="ECO:0000313" key="1">
    <source>
        <dbReference type="EMBL" id="SDB79890.1"/>
    </source>
</evidence>
<dbReference type="RefSeq" id="WP_245702957.1">
    <property type="nucleotide sequence ID" value="NZ_FMYF01000001.1"/>
</dbReference>
<dbReference type="InterPro" id="IPR027417">
    <property type="entry name" value="P-loop_NTPase"/>
</dbReference>
<dbReference type="GO" id="GO:0003887">
    <property type="term" value="F:DNA-directed DNA polymerase activity"/>
    <property type="evidence" value="ECO:0007669"/>
    <property type="project" value="InterPro"/>
</dbReference>
<dbReference type="Gene3D" id="3.40.50.300">
    <property type="entry name" value="P-loop containing nucleotide triphosphate hydrolases"/>
    <property type="match status" value="1"/>
</dbReference>
<protein>
    <submittedName>
        <fullName evidence="1">DNA polymerase-3 subunit delta</fullName>
    </submittedName>
</protein>
<dbReference type="Pfam" id="PF13177">
    <property type="entry name" value="DNA_pol3_delta2"/>
    <property type="match status" value="1"/>
</dbReference>
<evidence type="ECO:0000313" key="2">
    <source>
        <dbReference type="Proteomes" id="UP000199086"/>
    </source>
</evidence>
<sequence length="397" mass="42391">MNPNPGHVPTTPPADAGVWADLVGQRTAVEVLRRAVVGDPHAMSHAWLISGPPGSGRSNAARAFAAALQCDQGGCGHCRSCRTVLAGSHPDVTVISTEKLSIGVDEIRDVAVRSYMSPTVGRWQVVLVEDADRITERGVNALLKSIEEPSPATVWLLCAPTPDDVLPTIRSRTRALTLVTPAARDVARLLVQRDGISPHEADVAARAAQGHIGRARHLARDASARQRRDDVLKIPAHLTGVGACLRAAETVVKAAEAEATAQTSDLEASERTDLQQALGMGTKGARPRNVAAAVKELEDEQKLRVKRLQRDAIDRALTELTTWYRDVLSIQLETGAELVNIEHHEQVAAEAARATPDRTIARIDAILACREALASNVAPLLAVESMMVSLGADEPLA</sequence>
<organism evidence="1 2">
    <name type="scientific">Raineyella antarctica</name>
    <dbReference type="NCBI Taxonomy" id="1577474"/>
    <lineage>
        <taxon>Bacteria</taxon>
        <taxon>Bacillati</taxon>
        <taxon>Actinomycetota</taxon>
        <taxon>Actinomycetes</taxon>
        <taxon>Propionibacteriales</taxon>
        <taxon>Propionibacteriaceae</taxon>
        <taxon>Raineyella</taxon>
    </lineage>
</organism>
<dbReference type="AlphaFoldDB" id="A0A1G6GD46"/>
<dbReference type="SUPFAM" id="SSF52540">
    <property type="entry name" value="P-loop containing nucleoside triphosphate hydrolases"/>
    <property type="match status" value="1"/>
</dbReference>
<dbReference type="Proteomes" id="UP000199086">
    <property type="component" value="Unassembled WGS sequence"/>
</dbReference>